<dbReference type="InterPro" id="IPR036761">
    <property type="entry name" value="TTHA0802/YceI-like_sf"/>
</dbReference>
<protein>
    <submittedName>
        <fullName evidence="2">YceI family protein</fullName>
    </submittedName>
</protein>
<name>A0AAD0YK07_9FLAO</name>
<evidence type="ECO:0000313" key="5">
    <source>
        <dbReference type="Proteomes" id="UP000281741"/>
    </source>
</evidence>
<gene>
    <name evidence="2" type="ORF">EG349_17190</name>
    <name evidence="3" type="ORF">EG353_15880</name>
</gene>
<evidence type="ECO:0000313" key="4">
    <source>
        <dbReference type="Proteomes" id="UP000274073"/>
    </source>
</evidence>
<dbReference type="InterPro" id="IPR007372">
    <property type="entry name" value="Lipid/polyisoprenoid-bd_YceI"/>
</dbReference>
<organism evidence="2 4">
    <name type="scientific">Chryseobacterium shandongense</name>
    <dbReference type="NCBI Taxonomy" id="1493872"/>
    <lineage>
        <taxon>Bacteria</taxon>
        <taxon>Pseudomonadati</taxon>
        <taxon>Bacteroidota</taxon>
        <taxon>Flavobacteriia</taxon>
        <taxon>Flavobacteriales</taxon>
        <taxon>Weeksellaceae</taxon>
        <taxon>Chryseobacterium group</taxon>
        <taxon>Chryseobacterium</taxon>
    </lineage>
</organism>
<accession>A0AAD0YK07</accession>
<proteinExistence type="predicted"/>
<evidence type="ECO:0000313" key="2">
    <source>
        <dbReference type="EMBL" id="AZA88381.1"/>
    </source>
</evidence>
<dbReference type="Gene3D" id="2.40.128.110">
    <property type="entry name" value="Lipid/polyisoprenoid-binding, YceI-like"/>
    <property type="match status" value="1"/>
</dbReference>
<dbReference type="EMBL" id="CP033912">
    <property type="protein sequence ID" value="AZA96924.1"/>
    <property type="molecule type" value="Genomic_DNA"/>
</dbReference>
<dbReference type="Pfam" id="PF04264">
    <property type="entry name" value="YceI"/>
    <property type="match status" value="1"/>
</dbReference>
<dbReference type="PANTHER" id="PTHR34406:SF1">
    <property type="entry name" value="PROTEIN YCEI"/>
    <property type="match status" value="1"/>
</dbReference>
<evidence type="ECO:0000313" key="3">
    <source>
        <dbReference type="EMBL" id="AZA96924.1"/>
    </source>
</evidence>
<dbReference type="Proteomes" id="UP000281741">
    <property type="component" value="Chromosome"/>
</dbReference>
<sequence>MKRKLFSVVFSVFLAASLTISCKKEKPVSSESNDTVAAKDGNQFTVDTLNSKVEWKGYKIFKSENTSHFGTIKFESGDVTVKDDKLQSGKFVADMTSLTSEDLKDDAGQMEKLNGHLKSADFFEVEKFPTASYEITKVSPLAEGDYNTVLDGNLTVKGITKPITFKANVSAKDGVVSIATEPTDINRDDFGVKFQSPVANGVIKNEITLQINVKALEKK</sequence>
<feature type="domain" description="Lipid/polyisoprenoid-binding YceI-like" evidence="1">
    <location>
        <begin position="43"/>
        <end position="216"/>
    </location>
</feature>
<dbReference type="SMART" id="SM00867">
    <property type="entry name" value="YceI"/>
    <property type="match status" value="1"/>
</dbReference>
<dbReference type="RefSeq" id="WP_066440568.1">
    <property type="nucleotide sequence ID" value="NZ_CP033912.1"/>
</dbReference>
<dbReference type="SUPFAM" id="SSF101874">
    <property type="entry name" value="YceI-like"/>
    <property type="match status" value="1"/>
</dbReference>
<dbReference type="Proteomes" id="UP000274073">
    <property type="component" value="Chromosome"/>
</dbReference>
<dbReference type="PANTHER" id="PTHR34406">
    <property type="entry name" value="PROTEIN YCEI"/>
    <property type="match status" value="1"/>
</dbReference>
<keyword evidence="5" id="KW-1185">Reference proteome</keyword>
<evidence type="ECO:0000259" key="1">
    <source>
        <dbReference type="SMART" id="SM00867"/>
    </source>
</evidence>
<reference evidence="4 5" key="1">
    <citation type="submission" date="2018-11" db="EMBL/GenBank/DDBJ databases">
        <title>Proposal to divide the Flavobacteriaceae and reorganize its genera based on Amino Acid Identity values calculated from whole genome sequences.</title>
        <authorList>
            <person name="Nicholson A.C."/>
            <person name="Gulvik C.A."/>
            <person name="Whitney A.M."/>
            <person name="Humrighouse B.W."/>
            <person name="Bell M."/>
            <person name="Holmes B."/>
            <person name="Steigerwalt A.G."/>
            <person name="Villarma A."/>
            <person name="Sheth M."/>
            <person name="Batra D."/>
            <person name="Pryor J."/>
            <person name="Bernardet J.-F."/>
            <person name="Hugo C."/>
            <person name="Kampfer P."/>
            <person name="Newman J."/>
            <person name="McQuiston J.R."/>
        </authorList>
    </citation>
    <scope>NUCLEOTIDE SEQUENCE [LARGE SCALE GENOMIC DNA]</scope>
    <source>
        <strain evidence="2 4">G0207</strain>
        <strain evidence="3 5">H5143</strain>
    </source>
</reference>
<dbReference type="EMBL" id="CP033915">
    <property type="protein sequence ID" value="AZA88381.1"/>
    <property type="molecule type" value="Genomic_DNA"/>
</dbReference>
<dbReference type="AlphaFoldDB" id="A0AAD0YK07"/>
<dbReference type="PROSITE" id="PS51257">
    <property type="entry name" value="PROKAR_LIPOPROTEIN"/>
    <property type="match status" value="1"/>
</dbReference>